<dbReference type="AlphaFoldDB" id="A0A6M7TQE7"/>
<feature type="region of interest" description="Disordered" evidence="1">
    <location>
        <begin position="149"/>
        <end position="176"/>
    </location>
</feature>
<proteinExistence type="predicted"/>
<evidence type="ECO:0000256" key="1">
    <source>
        <dbReference type="SAM" id="MobiDB-lite"/>
    </source>
</evidence>
<accession>A0A6M7TQE7</accession>
<evidence type="ECO:0000313" key="3">
    <source>
        <dbReference type="Proteomes" id="UP000275530"/>
    </source>
</evidence>
<keyword evidence="3" id="KW-1185">Reference proteome</keyword>
<dbReference type="EMBL" id="QZXA01000002">
    <property type="protein sequence ID" value="RJT37181.1"/>
    <property type="molecule type" value="Genomic_DNA"/>
</dbReference>
<gene>
    <name evidence="2" type="ORF">D3242_06885</name>
</gene>
<dbReference type="InterPro" id="IPR045941">
    <property type="entry name" value="DUF6361"/>
</dbReference>
<comment type="caution">
    <text evidence="2">The sequence shown here is derived from an EMBL/GenBank/DDBJ whole genome shotgun (WGS) entry which is preliminary data.</text>
</comment>
<feature type="compositionally biased region" description="Basic and acidic residues" evidence="1">
    <location>
        <begin position="150"/>
        <end position="161"/>
    </location>
</feature>
<reference evidence="2 3" key="1">
    <citation type="submission" date="2018-09" db="EMBL/GenBank/DDBJ databases">
        <title>Mesorhizobium carmichaelinearum sp. nov. isolated from Carmichaelinea spp. root nodules in New Zealand.</title>
        <authorList>
            <person name="De Meyer S.E."/>
        </authorList>
    </citation>
    <scope>NUCLEOTIDE SEQUENCE [LARGE SCALE GENOMIC DNA]</scope>
    <source>
        <strain evidence="2 3">LMG 28313</strain>
    </source>
</reference>
<dbReference type="Pfam" id="PF19888">
    <property type="entry name" value="DUF6361"/>
    <property type="match status" value="1"/>
</dbReference>
<organism evidence="2 3">
    <name type="scientific">Mesorhizobium jarvisii</name>
    <dbReference type="NCBI Taxonomy" id="1777867"/>
    <lineage>
        <taxon>Bacteria</taxon>
        <taxon>Pseudomonadati</taxon>
        <taxon>Pseudomonadota</taxon>
        <taxon>Alphaproteobacteria</taxon>
        <taxon>Hyphomicrobiales</taxon>
        <taxon>Phyllobacteriaceae</taxon>
        <taxon>Mesorhizobium</taxon>
    </lineage>
</organism>
<name>A0A6M7TQE7_9HYPH</name>
<evidence type="ECO:0000313" key="2">
    <source>
        <dbReference type="EMBL" id="RJT37181.1"/>
    </source>
</evidence>
<sequence length="391" mass="45241">MSSIGWIDFDEKERERAQRLMQLFTEQEARDELGLGAIRDSIADHLFPGTSTVQTRLRYMLFVPYIFSRLPRERSSREIADQIRNDQLRLRDALVAGDEKSGVIGVNAGPKLKRLPASVYWAGLEAWGIRRFSGSIDAYVASLPSWPRNTGKDHDDDDHGAGRTVPTPWHPRLPKPPKDMLEKTSFALSDEEAGFVVDRLVDSNPDSLLAFLAKNDLRAKSEHIWSHPHLSSFPKRARGLVEHASIFSDVMYGAALQYNLLLSQLRKNEQWIEDYSKEIRKWQQYFDLTRLKAWSIEGFWEEIRHPAHRVQDPTRRFVTEWTDLVRTSSAFKRGSSKAHSLVKDRERRLKKAQSRFTNRAARDRWQGSSGAYRLQFRWSQASRHLEDLARG</sequence>
<dbReference type="Proteomes" id="UP000275530">
    <property type="component" value="Unassembled WGS sequence"/>
</dbReference>
<protein>
    <submittedName>
        <fullName evidence="2">Uncharacterized protein</fullName>
    </submittedName>
</protein>